<evidence type="ECO:0000256" key="6">
    <source>
        <dbReference type="ARBA" id="ARBA00022989"/>
    </source>
</evidence>
<dbReference type="Proteomes" id="UP000054314">
    <property type="component" value="Unassembled WGS sequence"/>
</dbReference>
<evidence type="ECO:0000256" key="1">
    <source>
        <dbReference type="ARBA" id="ARBA00004651"/>
    </source>
</evidence>
<keyword evidence="10" id="KW-1185">Reference proteome</keyword>
<proteinExistence type="inferred from homology"/>
<evidence type="ECO:0000313" key="9">
    <source>
        <dbReference type="EMBL" id="KGM08582.1"/>
    </source>
</evidence>
<dbReference type="Pfam" id="PF01032">
    <property type="entry name" value="FecCD"/>
    <property type="match status" value="1"/>
</dbReference>
<dbReference type="OrthoDB" id="4455417at2"/>
<accession>A0A0A0BLL3</accession>
<feature type="transmembrane region" description="Helical" evidence="8">
    <location>
        <begin position="12"/>
        <end position="34"/>
    </location>
</feature>
<dbReference type="SUPFAM" id="SSF81345">
    <property type="entry name" value="ABC transporter involved in vitamin B12 uptake, BtuC"/>
    <property type="match status" value="1"/>
</dbReference>
<gene>
    <name evidence="9" type="ORF">N869_09725</name>
</gene>
<protein>
    <submittedName>
        <fullName evidence="9">Iron ABC transporter permease</fullName>
    </submittedName>
</protein>
<dbReference type="InterPro" id="IPR037294">
    <property type="entry name" value="ABC_BtuC-like"/>
</dbReference>
<comment type="similarity">
    <text evidence="2">Belongs to the binding-protein-dependent transport system permease family. FecCD subfamily.</text>
</comment>
<organism evidence="9 10">
    <name type="scientific">Cellulomonas bogoriensis 69B4 = DSM 16987</name>
    <dbReference type="NCBI Taxonomy" id="1386082"/>
    <lineage>
        <taxon>Bacteria</taxon>
        <taxon>Bacillati</taxon>
        <taxon>Actinomycetota</taxon>
        <taxon>Actinomycetes</taxon>
        <taxon>Micrococcales</taxon>
        <taxon>Cellulomonadaceae</taxon>
        <taxon>Cellulomonas</taxon>
    </lineage>
</organism>
<name>A0A0A0BLL3_9CELL</name>
<dbReference type="EMBL" id="AXCZ01000287">
    <property type="protein sequence ID" value="KGM08582.1"/>
    <property type="molecule type" value="Genomic_DNA"/>
</dbReference>
<sequence>LVGSLNARSWTHVTVLAVTLLALTPVLVTGVRWLRLLELGDDAARALGLPVHRAQLVLLVLAVALCAVAVATAGPVPFVALVAPQVARRLSPGAGIPLLITALVGAALMLAADLTAQRLLAPTTLPVGVATGVLGGVYLAWLLTREGRRIA</sequence>
<comment type="subcellular location">
    <subcellularLocation>
        <location evidence="1">Cell membrane</location>
        <topology evidence="1">Multi-pass membrane protein</topology>
    </subcellularLocation>
</comment>
<feature type="transmembrane region" description="Helical" evidence="8">
    <location>
        <begin position="94"/>
        <end position="112"/>
    </location>
</feature>
<dbReference type="GO" id="GO:0005886">
    <property type="term" value="C:plasma membrane"/>
    <property type="evidence" value="ECO:0007669"/>
    <property type="project" value="UniProtKB-SubCell"/>
</dbReference>
<dbReference type="RefSeq" id="WP_035062867.1">
    <property type="nucleotide sequence ID" value="NZ_AXCZ01000287.1"/>
</dbReference>
<evidence type="ECO:0000256" key="7">
    <source>
        <dbReference type="ARBA" id="ARBA00023136"/>
    </source>
</evidence>
<dbReference type="PANTHER" id="PTHR30472">
    <property type="entry name" value="FERRIC ENTEROBACTIN TRANSPORT SYSTEM PERMEASE PROTEIN"/>
    <property type="match status" value="1"/>
</dbReference>
<evidence type="ECO:0000256" key="8">
    <source>
        <dbReference type="SAM" id="Phobius"/>
    </source>
</evidence>
<feature type="transmembrane region" description="Helical" evidence="8">
    <location>
        <begin position="124"/>
        <end position="143"/>
    </location>
</feature>
<keyword evidence="4" id="KW-1003">Cell membrane</keyword>
<dbReference type="InterPro" id="IPR000522">
    <property type="entry name" value="ABC_transptr_permease_BtuC"/>
</dbReference>
<evidence type="ECO:0000313" key="10">
    <source>
        <dbReference type="Proteomes" id="UP000054314"/>
    </source>
</evidence>
<evidence type="ECO:0000256" key="4">
    <source>
        <dbReference type="ARBA" id="ARBA00022475"/>
    </source>
</evidence>
<feature type="non-terminal residue" evidence="9">
    <location>
        <position position="1"/>
    </location>
</feature>
<dbReference type="GO" id="GO:0022857">
    <property type="term" value="F:transmembrane transporter activity"/>
    <property type="evidence" value="ECO:0007669"/>
    <property type="project" value="InterPro"/>
</dbReference>
<keyword evidence="5 8" id="KW-0812">Transmembrane</keyword>
<dbReference type="PANTHER" id="PTHR30472:SF24">
    <property type="entry name" value="FERRIC ENTEROBACTIN TRANSPORT SYSTEM PERMEASE PROTEIN FEPG"/>
    <property type="match status" value="1"/>
</dbReference>
<keyword evidence="3" id="KW-0813">Transport</keyword>
<feature type="transmembrane region" description="Helical" evidence="8">
    <location>
        <begin position="54"/>
        <end position="82"/>
    </location>
</feature>
<reference evidence="9 10" key="1">
    <citation type="submission" date="2013-08" db="EMBL/GenBank/DDBJ databases">
        <title>Genome sequencing of Cellulomonas bogoriensis 69B4.</title>
        <authorList>
            <person name="Chen F."/>
            <person name="Li Y."/>
            <person name="Wang G."/>
        </authorList>
    </citation>
    <scope>NUCLEOTIDE SEQUENCE [LARGE SCALE GENOMIC DNA]</scope>
    <source>
        <strain evidence="9 10">69B4</strain>
    </source>
</reference>
<keyword evidence="6 8" id="KW-1133">Transmembrane helix</keyword>
<evidence type="ECO:0000256" key="5">
    <source>
        <dbReference type="ARBA" id="ARBA00022692"/>
    </source>
</evidence>
<dbReference type="Gene3D" id="1.10.3470.10">
    <property type="entry name" value="ABC transporter involved in vitamin B12 uptake, BtuC"/>
    <property type="match status" value="1"/>
</dbReference>
<dbReference type="AlphaFoldDB" id="A0A0A0BLL3"/>
<dbReference type="GO" id="GO:0033214">
    <property type="term" value="P:siderophore-iron import into cell"/>
    <property type="evidence" value="ECO:0007669"/>
    <property type="project" value="TreeGrafter"/>
</dbReference>
<evidence type="ECO:0000256" key="3">
    <source>
        <dbReference type="ARBA" id="ARBA00022448"/>
    </source>
</evidence>
<comment type="caution">
    <text evidence="9">The sequence shown here is derived from an EMBL/GenBank/DDBJ whole genome shotgun (WGS) entry which is preliminary data.</text>
</comment>
<keyword evidence="7 8" id="KW-0472">Membrane</keyword>
<evidence type="ECO:0000256" key="2">
    <source>
        <dbReference type="ARBA" id="ARBA00007935"/>
    </source>
</evidence>